<name>A0A1U7I465_9CYAN</name>
<dbReference type="OrthoDB" id="570424at2"/>
<accession>A0A1U7I465</accession>
<protein>
    <recommendedName>
        <fullName evidence="3">JAB domain-containing protein</fullName>
    </recommendedName>
</protein>
<evidence type="ECO:0000313" key="2">
    <source>
        <dbReference type="Proteomes" id="UP000185860"/>
    </source>
</evidence>
<dbReference type="RefSeq" id="WP_073597144.1">
    <property type="nucleotide sequence ID" value="NZ_MRCE01000057.1"/>
</dbReference>
<dbReference type="EMBL" id="MRCE01000057">
    <property type="protein sequence ID" value="OKH30896.1"/>
    <property type="molecule type" value="Genomic_DNA"/>
</dbReference>
<proteinExistence type="predicted"/>
<dbReference type="Proteomes" id="UP000185860">
    <property type="component" value="Unassembled WGS sequence"/>
</dbReference>
<comment type="caution">
    <text evidence="1">The sequence shown here is derived from an EMBL/GenBank/DDBJ whole genome shotgun (WGS) entry which is preliminary data.</text>
</comment>
<reference evidence="1 2" key="1">
    <citation type="submission" date="2016-11" db="EMBL/GenBank/DDBJ databases">
        <title>Draft Genome Sequences of Nine Cyanobacterial Strains from Diverse Habitats.</title>
        <authorList>
            <person name="Zhu T."/>
            <person name="Hou S."/>
            <person name="Lu X."/>
            <person name="Hess W.R."/>
        </authorList>
    </citation>
    <scope>NUCLEOTIDE SEQUENCE [LARGE SCALE GENOMIC DNA]</scope>
    <source>
        <strain evidence="1 2">IAM M-71</strain>
    </source>
</reference>
<sequence length="204" mass="23474">MNQPPLINYLVAQKNPLPPCNASLYEFILANNGVLIRGERDGLSVIAPLVECNIPGLVDIEPQFHFKYPLVPRKLLEEILRLSQQAAPHEILFHLSYEQTWKLSIPPQTRQELTVTRLDSSPHILIEIHSHHILPANFSDRDNSEESGFKIYGVIGTIFSQPTLRLRVGIYHQVFWEIPAHFVFEMPKEIYDATLVDYVRFLIP</sequence>
<dbReference type="AlphaFoldDB" id="A0A1U7I465"/>
<evidence type="ECO:0008006" key="3">
    <source>
        <dbReference type="Google" id="ProtNLM"/>
    </source>
</evidence>
<dbReference type="STRING" id="454136.NIES2119_29940"/>
<organism evidence="1 2">
    <name type="scientific">[Phormidium ambiguum] IAM M-71</name>
    <dbReference type="NCBI Taxonomy" id="454136"/>
    <lineage>
        <taxon>Bacteria</taxon>
        <taxon>Bacillati</taxon>
        <taxon>Cyanobacteriota</taxon>
        <taxon>Cyanophyceae</taxon>
        <taxon>Oscillatoriophycideae</taxon>
        <taxon>Aerosakkonematales</taxon>
        <taxon>Aerosakkonemataceae</taxon>
        <taxon>Floridanema</taxon>
    </lineage>
</organism>
<evidence type="ECO:0000313" key="1">
    <source>
        <dbReference type="EMBL" id="OKH30896.1"/>
    </source>
</evidence>
<gene>
    <name evidence="1" type="ORF">NIES2119_29940</name>
</gene>